<keyword evidence="8" id="KW-1185">Reference proteome</keyword>
<keyword evidence="3" id="KW-0520">NAD</keyword>
<evidence type="ECO:0000313" key="8">
    <source>
        <dbReference type="Proteomes" id="UP000054725"/>
    </source>
</evidence>
<dbReference type="PROSITE" id="PS00670">
    <property type="entry name" value="D_2_HYDROXYACID_DH_2"/>
    <property type="match status" value="1"/>
</dbReference>
<name>A0A0W0WN36_9GAMM</name>
<evidence type="ECO:0000259" key="5">
    <source>
        <dbReference type="Pfam" id="PF00389"/>
    </source>
</evidence>
<dbReference type="SUPFAM" id="SSF51735">
    <property type="entry name" value="NAD(P)-binding Rossmann-fold domains"/>
    <property type="match status" value="1"/>
</dbReference>
<organism evidence="7 8">
    <name type="scientific">Legionella nautarum</name>
    <dbReference type="NCBI Taxonomy" id="45070"/>
    <lineage>
        <taxon>Bacteria</taxon>
        <taxon>Pseudomonadati</taxon>
        <taxon>Pseudomonadota</taxon>
        <taxon>Gammaproteobacteria</taxon>
        <taxon>Legionellales</taxon>
        <taxon>Legionellaceae</taxon>
        <taxon>Legionella</taxon>
    </lineage>
</organism>
<comment type="similarity">
    <text evidence="1 4">Belongs to the D-isomer specific 2-hydroxyacid dehydrogenase family.</text>
</comment>
<dbReference type="RefSeq" id="WP_058505213.1">
    <property type="nucleotide sequence ID" value="NZ_CAAAIF010000007.1"/>
</dbReference>
<gene>
    <name evidence="7" type="ORF">Lnau_2206</name>
</gene>
<dbReference type="Proteomes" id="UP000054725">
    <property type="component" value="Unassembled WGS sequence"/>
</dbReference>
<feature type="domain" description="D-isomer specific 2-hydroxyacid dehydrogenase catalytic" evidence="5">
    <location>
        <begin position="29"/>
        <end position="318"/>
    </location>
</feature>
<keyword evidence="2 4" id="KW-0560">Oxidoreductase</keyword>
<evidence type="ECO:0000259" key="6">
    <source>
        <dbReference type="Pfam" id="PF02826"/>
    </source>
</evidence>
<dbReference type="PANTHER" id="PTHR43761">
    <property type="entry name" value="D-ISOMER SPECIFIC 2-HYDROXYACID DEHYDROGENASE FAMILY PROTEIN (AFU_ORTHOLOGUE AFUA_1G13630)"/>
    <property type="match status" value="1"/>
</dbReference>
<evidence type="ECO:0000256" key="4">
    <source>
        <dbReference type="RuleBase" id="RU003719"/>
    </source>
</evidence>
<dbReference type="EMBL" id="LNYO01000022">
    <property type="protein sequence ID" value="KTD33729.1"/>
    <property type="molecule type" value="Genomic_DNA"/>
</dbReference>
<evidence type="ECO:0000313" key="7">
    <source>
        <dbReference type="EMBL" id="KTD33729.1"/>
    </source>
</evidence>
<evidence type="ECO:0000256" key="1">
    <source>
        <dbReference type="ARBA" id="ARBA00005854"/>
    </source>
</evidence>
<dbReference type="EC" id="1.-.-.-" evidence="7"/>
<dbReference type="GO" id="GO:0016616">
    <property type="term" value="F:oxidoreductase activity, acting on the CH-OH group of donors, NAD or NADP as acceptor"/>
    <property type="evidence" value="ECO:0007669"/>
    <property type="project" value="InterPro"/>
</dbReference>
<dbReference type="OrthoDB" id="9805416at2"/>
<dbReference type="InterPro" id="IPR006139">
    <property type="entry name" value="D-isomer_2_OHA_DH_cat_dom"/>
</dbReference>
<dbReference type="InterPro" id="IPR006140">
    <property type="entry name" value="D-isomer_DH_NAD-bd"/>
</dbReference>
<comment type="caution">
    <text evidence="7">The sequence shown here is derived from an EMBL/GenBank/DDBJ whole genome shotgun (WGS) entry which is preliminary data.</text>
</comment>
<evidence type="ECO:0000256" key="3">
    <source>
        <dbReference type="ARBA" id="ARBA00023027"/>
    </source>
</evidence>
<protein>
    <submittedName>
        <fullName evidence="7">2-hydroxyacid dehydrogenase</fullName>
        <ecNumber evidence="7">1.-.-.-</ecNumber>
    </submittedName>
</protein>
<dbReference type="PANTHER" id="PTHR43761:SF1">
    <property type="entry name" value="D-ISOMER SPECIFIC 2-HYDROXYACID DEHYDROGENASE CATALYTIC DOMAIN-CONTAINING PROTEIN-RELATED"/>
    <property type="match status" value="1"/>
</dbReference>
<dbReference type="GO" id="GO:0051287">
    <property type="term" value="F:NAD binding"/>
    <property type="evidence" value="ECO:0007669"/>
    <property type="project" value="InterPro"/>
</dbReference>
<sequence>MKPPKIAVLDAKPLINDHLNLDNLYQLGEVALFEQTVSDEEIIERAQAAEIILVNKVKLNDSHFAQLPDLRYIGVTATGTDNIDLLAAAKRDLIVTNVPCYGTNSVAQHVIALLLNHTNQVELHNQSVKRNEWQAQPYFSYWLNSITELTDLTLGLLGFGRVAQKVALIAAALGMQVIAHKPGGIQDSQVRSVSLTELLQQADVLSLHCPLNQATQRIINSTTLQQMKPTSILINTSRGGLVDEIALAEALQQQKIAAAYLDVLCLEPPAADNSLLQLKNCTITPHMAWASLTARKRLLNTVCENIIRFLNRQPINVVQAS</sequence>
<dbReference type="STRING" id="45070.Lnau_2206"/>
<dbReference type="InterPro" id="IPR029753">
    <property type="entry name" value="D-isomer_DH_CS"/>
</dbReference>
<dbReference type="AlphaFoldDB" id="A0A0W0WN36"/>
<dbReference type="PROSITE" id="PS00671">
    <property type="entry name" value="D_2_HYDROXYACID_DH_3"/>
    <property type="match status" value="1"/>
</dbReference>
<accession>A0A0W0WN36</accession>
<dbReference type="InterPro" id="IPR050418">
    <property type="entry name" value="D-iso_2-hydroxyacid_DH_PdxB"/>
</dbReference>
<dbReference type="FunFam" id="3.40.50.720:FF:000203">
    <property type="entry name" value="D-3-phosphoglycerate dehydrogenase (SerA)"/>
    <property type="match status" value="1"/>
</dbReference>
<reference evidence="7 8" key="1">
    <citation type="submission" date="2015-11" db="EMBL/GenBank/DDBJ databases">
        <title>Genomic analysis of 38 Legionella species identifies large and diverse effector repertoires.</title>
        <authorList>
            <person name="Burstein D."/>
            <person name="Amaro F."/>
            <person name="Zusman T."/>
            <person name="Lifshitz Z."/>
            <person name="Cohen O."/>
            <person name="Gilbert J.A."/>
            <person name="Pupko T."/>
            <person name="Shuman H.A."/>
            <person name="Segal G."/>
        </authorList>
    </citation>
    <scope>NUCLEOTIDE SEQUENCE [LARGE SCALE GENOMIC DNA]</scope>
    <source>
        <strain evidence="7 8">ATCC 49506</strain>
    </source>
</reference>
<dbReference type="InterPro" id="IPR036291">
    <property type="entry name" value="NAD(P)-bd_dom_sf"/>
</dbReference>
<feature type="domain" description="D-isomer specific 2-hydroxyacid dehydrogenase NAD-binding" evidence="6">
    <location>
        <begin position="111"/>
        <end position="288"/>
    </location>
</feature>
<dbReference type="Pfam" id="PF02826">
    <property type="entry name" value="2-Hacid_dh_C"/>
    <property type="match status" value="1"/>
</dbReference>
<dbReference type="PATRIC" id="fig|45070.6.peg.2330"/>
<dbReference type="CDD" id="cd12162">
    <property type="entry name" value="2-Hacid_dh_4"/>
    <property type="match status" value="1"/>
</dbReference>
<dbReference type="Gene3D" id="3.40.50.720">
    <property type="entry name" value="NAD(P)-binding Rossmann-like Domain"/>
    <property type="match status" value="2"/>
</dbReference>
<dbReference type="Pfam" id="PF00389">
    <property type="entry name" value="2-Hacid_dh"/>
    <property type="match status" value="1"/>
</dbReference>
<proteinExistence type="inferred from homology"/>
<evidence type="ECO:0000256" key="2">
    <source>
        <dbReference type="ARBA" id="ARBA00023002"/>
    </source>
</evidence>
<dbReference type="SUPFAM" id="SSF52283">
    <property type="entry name" value="Formate/glycerate dehydrogenase catalytic domain-like"/>
    <property type="match status" value="1"/>
</dbReference>